<keyword evidence="1" id="KW-0449">Lipoprotein</keyword>
<evidence type="ECO:0000313" key="2">
    <source>
        <dbReference type="Proteomes" id="UP000189670"/>
    </source>
</evidence>
<name>A0A1V1PIB8_9BACT</name>
<comment type="caution">
    <text evidence="1">The sequence shown here is derived from an EMBL/GenBank/DDBJ whole genome shotgun (WGS) entry which is preliminary data.</text>
</comment>
<proteinExistence type="predicted"/>
<gene>
    <name evidence="1" type="ORF">OMM_00072</name>
</gene>
<dbReference type="Pfam" id="PF03692">
    <property type="entry name" value="CxxCxxCC"/>
    <property type="match status" value="1"/>
</dbReference>
<sequence length="247" mass="28678">MTQGDYNNPLNDHSTFSFDCHPGISCFTDCCNDVEMTLYPYDIILLKNRLNIDSETFLAQFTSIEFDEGCWFPHLTLKMSDKDACPFLTQKGCSVYDDRPFACRAYPLARSVSRACSQDAQQSKYYLVRHDYCRGHDASRQWHLSEWIDHGGMKVFNDMNAQWISIDTILKSYPFESTGMNMKLFRLLFSAVYNLDNFRLLIDDCILPEMNISNELIEKAYKCDIHLMEVGFAFIHYCLTGETPEKD</sequence>
<dbReference type="PANTHER" id="PTHR35866:SF1">
    <property type="entry name" value="YKGJ FAMILY CYSTEINE CLUSTER PROTEIN"/>
    <property type="match status" value="1"/>
</dbReference>
<accession>A0A1V1PIB8</accession>
<dbReference type="Proteomes" id="UP000189670">
    <property type="component" value="Unassembled WGS sequence"/>
</dbReference>
<dbReference type="AlphaFoldDB" id="A0A1V1PIB8"/>
<organism evidence="1 2">
    <name type="scientific">Candidatus Magnetoglobus multicellularis str. Araruama</name>
    <dbReference type="NCBI Taxonomy" id="890399"/>
    <lineage>
        <taxon>Bacteria</taxon>
        <taxon>Pseudomonadati</taxon>
        <taxon>Thermodesulfobacteriota</taxon>
        <taxon>Desulfobacteria</taxon>
        <taxon>Desulfobacterales</taxon>
        <taxon>Desulfobacteraceae</taxon>
        <taxon>Candidatus Magnetoglobus</taxon>
    </lineage>
</organism>
<reference evidence="2" key="1">
    <citation type="submission" date="2012-11" db="EMBL/GenBank/DDBJ databases">
        <authorList>
            <person name="Lucero-Rivera Y.E."/>
            <person name="Tovar-Ramirez D."/>
        </authorList>
    </citation>
    <scope>NUCLEOTIDE SEQUENCE [LARGE SCALE GENOMIC DNA]</scope>
    <source>
        <strain evidence="2">Araruama</strain>
    </source>
</reference>
<evidence type="ECO:0000313" key="1">
    <source>
        <dbReference type="EMBL" id="ETR74652.1"/>
    </source>
</evidence>
<dbReference type="PANTHER" id="PTHR35866">
    <property type="entry name" value="PUTATIVE-RELATED"/>
    <property type="match status" value="1"/>
</dbReference>
<dbReference type="EMBL" id="ATBP01000002">
    <property type="protein sequence ID" value="ETR74652.1"/>
    <property type="molecule type" value="Genomic_DNA"/>
</dbReference>
<protein>
    <submittedName>
        <fullName evidence="1">Lipoprotein</fullName>
    </submittedName>
</protein>
<dbReference type="InterPro" id="IPR005358">
    <property type="entry name" value="Puta_zinc/iron-chelating_dom"/>
</dbReference>